<keyword evidence="1" id="KW-0175">Coiled coil</keyword>
<keyword evidence="4" id="KW-1185">Reference proteome</keyword>
<feature type="compositionally biased region" description="Polar residues" evidence="2">
    <location>
        <begin position="729"/>
        <end position="759"/>
    </location>
</feature>
<feature type="region of interest" description="Disordered" evidence="2">
    <location>
        <begin position="710"/>
        <end position="762"/>
    </location>
</feature>
<feature type="region of interest" description="Disordered" evidence="2">
    <location>
        <begin position="988"/>
        <end position="1020"/>
    </location>
</feature>
<gene>
    <name evidence="3" type="primary">105316736</name>
</gene>
<dbReference type="KEGG" id="aqu:105316736"/>
<evidence type="ECO:0000313" key="3">
    <source>
        <dbReference type="EnsemblMetazoa" id="XP_019848752.1"/>
    </source>
</evidence>
<feature type="compositionally biased region" description="Polar residues" evidence="2">
    <location>
        <begin position="257"/>
        <end position="270"/>
    </location>
</feature>
<feature type="compositionally biased region" description="Low complexity" evidence="2">
    <location>
        <begin position="231"/>
        <end position="244"/>
    </location>
</feature>
<evidence type="ECO:0000256" key="2">
    <source>
        <dbReference type="SAM" id="MobiDB-lite"/>
    </source>
</evidence>
<evidence type="ECO:0000256" key="1">
    <source>
        <dbReference type="SAM" id="Coils"/>
    </source>
</evidence>
<evidence type="ECO:0000313" key="4">
    <source>
        <dbReference type="Proteomes" id="UP000007879"/>
    </source>
</evidence>
<feature type="region of interest" description="Disordered" evidence="2">
    <location>
        <begin position="213"/>
        <end position="309"/>
    </location>
</feature>
<dbReference type="Proteomes" id="UP000007879">
    <property type="component" value="Unassembled WGS sequence"/>
</dbReference>
<organism evidence="3 4">
    <name type="scientific">Amphimedon queenslandica</name>
    <name type="common">Sponge</name>
    <dbReference type="NCBI Taxonomy" id="400682"/>
    <lineage>
        <taxon>Eukaryota</taxon>
        <taxon>Metazoa</taxon>
        <taxon>Porifera</taxon>
        <taxon>Demospongiae</taxon>
        <taxon>Heteroscleromorpha</taxon>
        <taxon>Haplosclerida</taxon>
        <taxon>Niphatidae</taxon>
        <taxon>Amphimedon</taxon>
    </lineage>
</organism>
<proteinExistence type="predicted"/>
<feature type="compositionally biased region" description="Polar residues" evidence="2">
    <location>
        <begin position="215"/>
        <end position="230"/>
    </location>
</feature>
<sequence length="1063" mass="119634">MSVDVVIPTAANPSAGQQDPVNITLAETEQQLQEGTMEKIRGSTNDQVLSVWTGHTIDTAMDEDYDSLYSSRKPSAVSSVDDHLQEEIIKQQKEAYTCHGNQGAIVSAGERDTSYCDVFRAATVLLNGITEDNKRKTSDPLLARRSNENRNNVLDKQRCHSDCTGVSPLVIVTATNRSTLTDDNSSAVGGDSGIVECTSSCHGNEVLNETRNRYSHSSLASTSDNVLLSPSRTQSSHTQSISSHTHSRSSLDHARSSKSNPHSNGMTRTASLDEGALTYFSKSKETSNTKGRRGKLTKHLSLSSMGGSSDCTISSLFDQSSSYSMASELLSSLGFGDFDSPQLIPDRFIPHNAESAKPSKMYEQTLLGIYSSGGAPRGGALEEVACSVTSNEPQKEFIEQQSALVGGDSLREVDLPLGATADNFISTKRVTTPPVSPSPPSSPTELNHTLLYSQASPDLLLHSYNRKLETVPEETASDLSPSPRWLSPRVSLDHSTYDVSMGQLLGSSLNVNRKRSLPNRDGYRMSVDSILSEQESTVYFSITSYDDDIAREEREREEAARLLLPVDESSQGRRRRKGVHGAPPELLSWLKDQSHCVNDDYDDDIPWPFNEQAHIRRSLTEYQFKQRLSQGSSMTLEDRSLSPVECEDPLQGVFQRRFSINGPLLAPKLDSLEDSRRLSLPSKYGHYRSSMLSQHPPSKGTALEQTIDEETGNMSGPEFGDDDSEHQVKSSTDLSTETNTDSDQNQHTNTDTDQYQYSTRLPPGMTRADVRELKREANVLKKELDITKQKLRDAERVRVLEGEDHLKHIADNEEWLRSELWNKERKCRELEETLEALQRNYKILKQNQLISIARGKEEIKDIKDREISELKHKLEEKTQEFRGKASKLEDECRHLRSKENQLLKKANQQNYKIENEELQREITRLKEQLRQEKQITASASKEKAMELKQLRTKAQLEKEEALKNQKEFLTKIHQNELSSVRQAVHQFTDKETKSSGRSVLLRTSSYSPAGKQETNKQRQQYQIERLERELQWKDDEIAELKGQLKVLHKEHFVLQKELSSKSK</sequence>
<feature type="compositionally biased region" description="Polar residues" evidence="2">
    <location>
        <begin position="300"/>
        <end position="309"/>
    </location>
</feature>
<reference evidence="3" key="2">
    <citation type="submission" date="2024-06" db="UniProtKB">
        <authorList>
            <consortium name="EnsemblMetazoa"/>
        </authorList>
    </citation>
    <scope>IDENTIFICATION</scope>
</reference>
<protein>
    <submittedName>
        <fullName evidence="3">Uncharacterized protein</fullName>
    </submittedName>
</protein>
<reference evidence="4" key="1">
    <citation type="journal article" date="2010" name="Nature">
        <title>The Amphimedon queenslandica genome and the evolution of animal complexity.</title>
        <authorList>
            <person name="Srivastava M."/>
            <person name="Simakov O."/>
            <person name="Chapman J."/>
            <person name="Fahey B."/>
            <person name="Gauthier M.E."/>
            <person name="Mitros T."/>
            <person name="Richards G.S."/>
            <person name="Conaco C."/>
            <person name="Dacre M."/>
            <person name="Hellsten U."/>
            <person name="Larroux C."/>
            <person name="Putnam N.H."/>
            <person name="Stanke M."/>
            <person name="Adamska M."/>
            <person name="Darling A."/>
            <person name="Degnan S.M."/>
            <person name="Oakley T.H."/>
            <person name="Plachetzki D.C."/>
            <person name="Zhai Y."/>
            <person name="Adamski M."/>
            <person name="Calcino A."/>
            <person name="Cummins S.F."/>
            <person name="Goodstein D.M."/>
            <person name="Harris C."/>
            <person name="Jackson D.J."/>
            <person name="Leys S.P."/>
            <person name="Shu S."/>
            <person name="Woodcroft B.J."/>
            <person name="Vervoort M."/>
            <person name="Kosik K.S."/>
            <person name="Manning G."/>
            <person name="Degnan B.M."/>
            <person name="Rokhsar D.S."/>
        </authorList>
    </citation>
    <scope>NUCLEOTIDE SEQUENCE [LARGE SCALE GENOMIC DNA]</scope>
</reference>
<dbReference type="AlphaFoldDB" id="A0AAN0IW29"/>
<name>A0AAN0IW29_AMPQE</name>
<feature type="compositionally biased region" description="Polar residues" evidence="2">
    <location>
        <begin position="995"/>
        <end position="1007"/>
    </location>
</feature>
<accession>A0AAN0IW29</accession>
<feature type="coiled-coil region" evidence="1">
    <location>
        <begin position="770"/>
        <end position="967"/>
    </location>
</feature>
<dbReference type="EnsemblMetazoa" id="XM_019993193.1">
    <property type="protein sequence ID" value="XP_019848752.1"/>
    <property type="gene ID" value="LOC105316736"/>
</dbReference>